<dbReference type="Proteomes" id="UP000323930">
    <property type="component" value="Unassembled WGS sequence"/>
</dbReference>
<evidence type="ECO:0000313" key="3">
    <source>
        <dbReference type="Proteomes" id="UP000323930"/>
    </source>
</evidence>
<dbReference type="InterPro" id="IPR011990">
    <property type="entry name" value="TPR-like_helical_dom_sf"/>
</dbReference>
<evidence type="ECO:0008006" key="4">
    <source>
        <dbReference type="Google" id="ProtNLM"/>
    </source>
</evidence>
<comment type="caution">
    <text evidence="2">The sequence shown here is derived from an EMBL/GenBank/DDBJ whole genome shotgun (WGS) entry which is preliminary data.</text>
</comment>
<keyword evidence="1" id="KW-0472">Membrane</keyword>
<gene>
    <name evidence="2" type="ORF">FUA24_18245</name>
</gene>
<dbReference type="SMART" id="SM00028">
    <property type="entry name" value="TPR"/>
    <property type="match status" value="3"/>
</dbReference>
<dbReference type="Gene3D" id="1.25.40.10">
    <property type="entry name" value="Tetratricopeptide repeat domain"/>
    <property type="match status" value="2"/>
</dbReference>
<keyword evidence="3" id="KW-1185">Reference proteome</keyword>
<dbReference type="InterPro" id="IPR019734">
    <property type="entry name" value="TPR_rpt"/>
</dbReference>
<proteinExistence type="predicted"/>
<sequence length="692" mass="80474">MKSWHYIFLISFFSYFTNSQDVNFQKTLDTVQKLRKLSTLETLDLGTRLKYAQEASQLSYKTKVDSTILLSDRNRLTVHLKKLDHKMIYDLSKKNLKLATKLNDSIAILRSYIALGYSFMKNSINIDSSYHYYLKALNISKKLNNKLETVFILNNISILTRNKEDYANSEKACIEGINILKTLPKNDQNLDYLVSFLLHSGLNAKYLKQFDKALNIYNEALLVNKDLKNINSCKSCYTYNEENYLFLNVNIAEVYRKKKKFKKAISIYKELLNKNRNFSKDSMLIKDPLTYSAIANNMAYCLFLSKNKDTTQIKLLFNEAYKISDSLNALYEIVAGGNDMAEFYQSINKKDSALILSKRSFKIGRKIKEFQEVSRSLMLLSKLEEGEKGKQYLYEHIKLNDSLLQVERASRNKFARIKFETDNYIAETKKLTSQNAFTFLIILMSLFVLVLFYIIRVQISKNQELAFIGKQQKANKRIYDLLLNQQSKIEETRLAERHNIGEALNDGILNKLSGSRLGLEFLALEDNAVIQDRYHTYITELQNVEKEIRDISHNLKNEGLYDDSNYIKLIEDYLNKHKKDHLLQYTIKSTTLINWQNINDDLKVNIFRIIQEVANGIKKHKTSDTLTVNISLTPEECLILNIHTNLGWSTKQINQSRRVKNIKTIVKNSNGTIHMESTYKKETVLSINLQLN</sequence>
<reference evidence="2 3" key="1">
    <citation type="submission" date="2019-08" db="EMBL/GenBank/DDBJ databases">
        <title>Seonamhaeicola sediminis sp. nov., isolated from marine sediment.</title>
        <authorList>
            <person name="Cao W.R."/>
        </authorList>
    </citation>
    <scope>NUCLEOTIDE SEQUENCE [LARGE SCALE GENOMIC DNA]</scope>
    <source>
        <strain evidence="2 3">B011</strain>
    </source>
</reference>
<evidence type="ECO:0000313" key="2">
    <source>
        <dbReference type="EMBL" id="TYA71519.1"/>
    </source>
</evidence>
<dbReference type="OrthoDB" id="977000at2"/>
<organism evidence="2 3">
    <name type="scientific">Seonamhaeicola marinus</name>
    <dbReference type="NCBI Taxonomy" id="1912246"/>
    <lineage>
        <taxon>Bacteria</taxon>
        <taxon>Pseudomonadati</taxon>
        <taxon>Bacteroidota</taxon>
        <taxon>Flavobacteriia</taxon>
        <taxon>Flavobacteriales</taxon>
        <taxon>Flavobacteriaceae</taxon>
    </lineage>
</organism>
<keyword evidence="1" id="KW-0812">Transmembrane</keyword>
<dbReference type="AlphaFoldDB" id="A0A5D0HMF2"/>
<keyword evidence="1" id="KW-1133">Transmembrane helix</keyword>
<feature type="transmembrane region" description="Helical" evidence="1">
    <location>
        <begin position="436"/>
        <end position="455"/>
    </location>
</feature>
<accession>A0A5D0HMF2</accession>
<dbReference type="InterPro" id="IPR036890">
    <property type="entry name" value="HATPase_C_sf"/>
</dbReference>
<protein>
    <recommendedName>
        <fullName evidence="4">Tetratricopeptide repeat protein</fullName>
    </recommendedName>
</protein>
<dbReference type="RefSeq" id="WP_148544505.1">
    <property type="nucleotide sequence ID" value="NZ_VSDQ01000718.1"/>
</dbReference>
<dbReference type="Gene3D" id="3.30.565.10">
    <property type="entry name" value="Histidine kinase-like ATPase, C-terminal domain"/>
    <property type="match status" value="1"/>
</dbReference>
<evidence type="ECO:0000256" key="1">
    <source>
        <dbReference type="SAM" id="Phobius"/>
    </source>
</evidence>
<dbReference type="SUPFAM" id="SSF48452">
    <property type="entry name" value="TPR-like"/>
    <property type="match status" value="1"/>
</dbReference>
<dbReference type="EMBL" id="VSDQ01000718">
    <property type="protein sequence ID" value="TYA71519.1"/>
    <property type="molecule type" value="Genomic_DNA"/>
</dbReference>
<name>A0A5D0HMF2_9FLAO</name>